<evidence type="ECO:0000313" key="1">
    <source>
        <dbReference type="EMBL" id="SFB36032.1"/>
    </source>
</evidence>
<accession>A0A1I1AEW8</accession>
<dbReference type="OrthoDB" id="4310309at2"/>
<dbReference type="RefSeq" id="WP_091674055.1">
    <property type="nucleotide sequence ID" value="NZ_FOKG01000009.1"/>
</dbReference>
<gene>
    <name evidence="1" type="ORF">SAMN05216266_10932</name>
</gene>
<dbReference type="AlphaFoldDB" id="A0A1I1AEW8"/>
<organism evidence="1 2">
    <name type="scientific">Amycolatopsis marina</name>
    <dbReference type="NCBI Taxonomy" id="490629"/>
    <lineage>
        <taxon>Bacteria</taxon>
        <taxon>Bacillati</taxon>
        <taxon>Actinomycetota</taxon>
        <taxon>Actinomycetes</taxon>
        <taxon>Pseudonocardiales</taxon>
        <taxon>Pseudonocardiaceae</taxon>
        <taxon>Amycolatopsis</taxon>
    </lineage>
</organism>
<evidence type="ECO:0000313" key="2">
    <source>
        <dbReference type="Proteomes" id="UP000243799"/>
    </source>
</evidence>
<dbReference type="Proteomes" id="UP000243799">
    <property type="component" value="Unassembled WGS sequence"/>
</dbReference>
<proteinExistence type="predicted"/>
<reference evidence="2" key="1">
    <citation type="submission" date="2016-10" db="EMBL/GenBank/DDBJ databases">
        <authorList>
            <person name="Varghese N."/>
            <person name="Submissions S."/>
        </authorList>
    </citation>
    <scope>NUCLEOTIDE SEQUENCE [LARGE SCALE GENOMIC DNA]</scope>
    <source>
        <strain evidence="2">CGMCC 4.3568</strain>
    </source>
</reference>
<keyword evidence="2" id="KW-1185">Reference proteome</keyword>
<name>A0A1I1AEW8_9PSEU</name>
<sequence length="327" mass="35332">MPSGAAATTSADPVPVAPHCKIERLPEPGNYRQSLVFGTDPTGRYLVGRGYGRDGDDKARVPLLWDNGRASVLPFEHKYTEATEVNSNGTVIAWGTEPEMFQDGVVTELPYDKDTVSSVTLSGINERGDISASLWLKSDNIREKTVPAYYPAGKHDAPPVTLPVPDTKRSGYTLDVDEDGTMVGWVTTAEGMRAYVWHPDGSHGFLPAPEGSVTRTTAHEIRDGWVVGRGKIDGEPRTLRWRLDDDTVEVMAGSTGFDINAQGWTVGTDDSNHAAVVISGKLLQLPGLNPQEPNDEAQAISDGGKVIGGAVTLPDSTERHAVRWECR</sequence>
<protein>
    <submittedName>
        <fullName evidence="1">Uncharacterized protein</fullName>
    </submittedName>
</protein>
<dbReference type="EMBL" id="FOKG01000009">
    <property type="protein sequence ID" value="SFB36032.1"/>
    <property type="molecule type" value="Genomic_DNA"/>
</dbReference>